<reference evidence="3 4" key="1">
    <citation type="submission" date="2008-07" db="EMBL/GenBank/DDBJ databases">
        <authorList>
            <person name="El-Sayed N."/>
            <person name="Caler E."/>
            <person name="Inman J."/>
            <person name="Amedeo P."/>
            <person name="Hass B."/>
            <person name="Wortman J."/>
        </authorList>
    </citation>
    <scope>NUCLEOTIDE SEQUENCE [LARGE SCALE GENOMIC DNA]</scope>
    <source>
        <strain evidence="4">ATCC 50983 / TXsc</strain>
    </source>
</reference>
<dbReference type="SUPFAM" id="SSF54928">
    <property type="entry name" value="RNA-binding domain, RBD"/>
    <property type="match status" value="1"/>
</dbReference>
<dbReference type="Pfam" id="PF00076">
    <property type="entry name" value="RRM_1"/>
    <property type="match status" value="1"/>
</dbReference>
<proteinExistence type="predicted"/>
<dbReference type="InterPro" id="IPR035979">
    <property type="entry name" value="RBD_domain_sf"/>
</dbReference>
<dbReference type="GO" id="GO:0003723">
    <property type="term" value="F:RNA binding"/>
    <property type="evidence" value="ECO:0007669"/>
    <property type="project" value="UniProtKB-UniRule"/>
</dbReference>
<dbReference type="InParanoid" id="C5KPN4"/>
<dbReference type="OrthoDB" id="347939at2759"/>
<feature type="domain" description="RRM" evidence="2">
    <location>
        <begin position="1"/>
        <end position="49"/>
    </location>
</feature>
<keyword evidence="4" id="KW-1185">Reference proteome</keyword>
<dbReference type="Gene3D" id="3.30.70.330">
    <property type="match status" value="1"/>
</dbReference>
<organism evidence="4">
    <name type="scientific">Perkinsus marinus (strain ATCC 50983 / TXsc)</name>
    <dbReference type="NCBI Taxonomy" id="423536"/>
    <lineage>
        <taxon>Eukaryota</taxon>
        <taxon>Sar</taxon>
        <taxon>Alveolata</taxon>
        <taxon>Perkinsozoa</taxon>
        <taxon>Perkinsea</taxon>
        <taxon>Perkinsida</taxon>
        <taxon>Perkinsidae</taxon>
        <taxon>Perkinsus</taxon>
    </lineage>
</organism>
<dbReference type="InterPro" id="IPR012677">
    <property type="entry name" value="Nucleotide-bd_a/b_plait_sf"/>
</dbReference>
<dbReference type="EMBL" id="GG675172">
    <property type="protein sequence ID" value="EER13559.1"/>
    <property type="molecule type" value="Genomic_DNA"/>
</dbReference>
<evidence type="ECO:0000313" key="3">
    <source>
        <dbReference type="EMBL" id="EER13559.1"/>
    </source>
</evidence>
<dbReference type="Proteomes" id="UP000007800">
    <property type="component" value="Unassembled WGS sequence"/>
</dbReference>
<gene>
    <name evidence="3" type="ORF">Pmar_PMAR001648</name>
</gene>
<dbReference type="GeneID" id="9042530"/>
<dbReference type="PROSITE" id="PS50102">
    <property type="entry name" value="RRM"/>
    <property type="match status" value="1"/>
</dbReference>
<evidence type="ECO:0000256" key="1">
    <source>
        <dbReference type="PROSITE-ProRule" id="PRU00176"/>
    </source>
</evidence>
<protein>
    <recommendedName>
        <fullName evidence="2">RRM domain-containing protein</fullName>
    </recommendedName>
</protein>
<evidence type="ECO:0000313" key="4">
    <source>
        <dbReference type="Proteomes" id="UP000007800"/>
    </source>
</evidence>
<keyword evidence="1" id="KW-0694">RNA-binding</keyword>
<name>C5KPN4_PERM5</name>
<dbReference type="InterPro" id="IPR000504">
    <property type="entry name" value="RRM_dom"/>
</dbReference>
<feature type="non-terminal residue" evidence="3">
    <location>
        <position position="1"/>
    </location>
</feature>
<dbReference type="RefSeq" id="XP_002781764.1">
    <property type="nucleotide sequence ID" value="XM_002781718.1"/>
</dbReference>
<evidence type="ECO:0000259" key="2">
    <source>
        <dbReference type="PROSITE" id="PS50102"/>
    </source>
</evidence>
<dbReference type="AlphaFoldDB" id="C5KPN4"/>
<accession>C5KPN4</accession>
<sequence length="97" mass="10343">VIIDSQTNQSKGYGFVSFREVRSAMKAVETMDGFLTSTGRRLKVQIKKGEEEAAAQALGIPVSQVKANGRNMPVCVGVILVTLLADRGGSGNRATPY</sequence>